<keyword evidence="6" id="KW-0443">Lipid metabolism</keyword>
<sequence length="553" mass="62947">MLVYGILLQLVISIVSANTASSKPCVLKSFNTGLVCVCNSTYCDTLIFKLPVKVGDVLIISSSKSGLRFHESQARFNESMKRIPHGPFHYGDGNSDTSSRYMNKIIKVVKKFEGIEEPLDSYVNIMVNKSNKFQSVIGFGGAFTGSVSYNLKQLSKELQDHIYQGYYSKEVGLAYNMMRIPIGGCDFDLSPWAYNEEPVHDIFLSNFTKLDDRDIEKIHQINELKKITKNQEIKIFGAAWSPPKWMKSNNDYTGFSVLRDEYYQTWADYHVKYLELMAKNGLPFWAISTGNEPLNGIIFPYFVHFMSLGWDPILQGKWVADNLGPAMKMSPVAKNVKLLGCDDQRYTLPGWFEQMYKGSPNSTEFLDGVAVHWYADKVTSADYLDQTAEQFPNKFIIASEASSGDRPWDLHKPELGSWNRFEDYFLDIIEDFNHYVSAWVDWNLVLDESGGPNYANNYVDAAIVQTGSELYKQPIFYGLGHFSRFVPEGSVRIKSKSSNKYVKSVSFLRPDGYTVVILYNMAEHYLHVNIFDHDHGALRLDLPAKSAHTVVYK</sequence>
<keyword evidence="6" id="KW-0326">Glycosidase</keyword>
<dbReference type="Proteomes" id="UP001153620">
    <property type="component" value="Chromosome 3"/>
</dbReference>
<feature type="domain" description="Glycosyl hydrolase family 30 beta sandwich" evidence="9">
    <location>
        <begin position="489"/>
        <end position="550"/>
    </location>
</feature>
<reference evidence="10" key="1">
    <citation type="submission" date="2022-01" db="EMBL/GenBank/DDBJ databases">
        <authorList>
            <person name="King R."/>
        </authorList>
    </citation>
    <scope>NUCLEOTIDE SEQUENCE</scope>
</reference>
<dbReference type="GO" id="GO:0016020">
    <property type="term" value="C:membrane"/>
    <property type="evidence" value="ECO:0007669"/>
    <property type="project" value="GOC"/>
</dbReference>
<gene>
    <name evidence="10" type="ORF">CHIRRI_LOCUS10081</name>
</gene>
<accession>A0A9N9S2X7</accession>
<feature type="chain" id="PRO_5040151640" description="Glucosylceramidase" evidence="7">
    <location>
        <begin position="18"/>
        <end position="553"/>
    </location>
</feature>
<dbReference type="Gene3D" id="2.60.40.1180">
    <property type="entry name" value="Golgi alpha-mannosidase II"/>
    <property type="match status" value="1"/>
</dbReference>
<dbReference type="Pfam" id="PF17189">
    <property type="entry name" value="Glyco_hydro_30C"/>
    <property type="match status" value="1"/>
</dbReference>
<evidence type="ECO:0000259" key="8">
    <source>
        <dbReference type="Pfam" id="PF02055"/>
    </source>
</evidence>
<evidence type="ECO:0000256" key="6">
    <source>
        <dbReference type="RuleBase" id="RU361188"/>
    </source>
</evidence>
<keyword evidence="11" id="KW-1185">Reference proteome</keyword>
<evidence type="ECO:0000313" key="11">
    <source>
        <dbReference type="Proteomes" id="UP001153620"/>
    </source>
</evidence>
<evidence type="ECO:0000256" key="1">
    <source>
        <dbReference type="ARBA" id="ARBA00001013"/>
    </source>
</evidence>
<keyword evidence="6" id="KW-0746">Sphingolipid metabolism</keyword>
<evidence type="ECO:0000256" key="3">
    <source>
        <dbReference type="ARBA" id="ARBA00012658"/>
    </source>
</evidence>
<proteinExistence type="inferred from homology"/>
<dbReference type="InterPro" id="IPR013780">
    <property type="entry name" value="Glyco_hydro_b"/>
</dbReference>
<keyword evidence="4 7" id="KW-0732">Signal</keyword>
<feature type="signal peptide" evidence="7">
    <location>
        <begin position="1"/>
        <end position="17"/>
    </location>
</feature>
<dbReference type="Pfam" id="PF02055">
    <property type="entry name" value="Glyco_hydro_30"/>
    <property type="match status" value="1"/>
</dbReference>
<dbReference type="AlphaFoldDB" id="A0A9N9S2X7"/>
<evidence type="ECO:0000313" key="10">
    <source>
        <dbReference type="EMBL" id="CAG9807232.1"/>
    </source>
</evidence>
<name>A0A9N9S2X7_9DIPT</name>
<organism evidence="10 11">
    <name type="scientific">Chironomus riparius</name>
    <dbReference type="NCBI Taxonomy" id="315576"/>
    <lineage>
        <taxon>Eukaryota</taxon>
        <taxon>Metazoa</taxon>
        <taxon>Ecdysozoa</taxon>
        <taxon>Arthropoda</taxon>
        <taxon>Hexapoda</taxon>
        <taxon>Insecta</taxon>
        <taxon>Pterygota</taxon>
        <taxon>Neoptera</taxon>
        <taxon>Endopterygota</taxon>
        <taxon>Diptera</taxon>
        <taxon>Nematocera</taxon>
        <taxon>Chironomoidea</taxon>
        <taxon>Chironomidae</taxon>
        <taxon>Chironominae</taxon>
        <taxon>Chironomus</taxon>
    </lineage>
</organism>
<protein>
    <recommendedName>
        <fullName evidence="3 6">Glucosylceramidase</fullName>
        <ecNumber evidence="3 6">3.2.1.45</ecNumber>
    </recommendedName>
</protein>
<keyword evidence="5 6" id="KW-0378">Hydrolase</keyword>
<dbReference type="InterPro" id="IPR033452">
    <property type="entry name" value="GH30_C"/>
</dbReference>
<dbReference type="Gene3D" id="3.20.20.80">
    <property type="entry name" value="Glycosidases"/>
    <property type="match status" value="1"/>
</dbReference>
<dbReference type="EMBL" id="OU895879">
    <property type="protein sequence ID" value="CAG9807232.1"/>
    <property type="molecule type" value="Genomic_DNA"/>
</dbReference>
<dbReference type="InterPro" id="IPR017853">
    <property type="entry name" value="GH"/>
</dbReference>
<dbReference type="EC" id="3.2.1.45" evidence="3 6"/>
<evidence type="ECO:0000256" key="5">
    <source>
        <dbReference type="ARBA" id="ARBA00022801"/>
    </source>
</evidence>
<dbReference type="InterPro" id="IPR001139">
    <property type="entry name" value="Glyco_hydro_30"/>
</dbReference>
<dbReference type="PANTHER" id="PTHR11069:SF23">
    <property type="entry name" value="LYSOSOMAL ACID GLUCOSYLCERAMIDASE"/>
    <property type="match status" value="1"/>
</dbReference>
<feature type="domain" description="Glycosyl hydrolase family 30 TIM-barrel" evidence="8">
    <location>
        <begin position="137"/>
        <end position="486"/>
    </location>
</feature>
<dbReference type="PANTHER" id="PTHR11069">
    <property type="entry name" value="GLUCOSYLCERAMIDASE"/>
    <property type="match status" value="1"/>
</dbReference>
<dbReference type="GO" id="GO:0006680">
    <property type="term" value="P:glucosylceramide catabolic process"/>
    <property type="evidence" value="ECO:0007669"/>
    <property type="project" value="TreeGrafter"/>
</dbReference>
<evidence type="ECO:0000256" key="7">
    <source>
        <dbReference type="SAM" id="SignalP"/>
    </source>
</evidence>
<reference evidence="10" key="2">
    <citation type="submission" date="2022-10" db="EMBL/GenBank/DDBJ databases">
        <authorList>
            <consortium name="ENA_rothamsted_submissions"/>
            <consortium name="culmorum"/>
            <person name="King R."/>
        </authorList>
    </citation>
    <scope>NUCLEOTIDE SEQUENCE</scope>
</reference>
<evidence type="ECO:0000256" key="4">
    <source>
        <dbReference type="ARBA" id="ARBA00022729"/>
    </source>
</evidence>
<evidence type="ECO:0000256" key="2">
    <source>
        <dbReference type="ARBA" id="ARBA00005382"/>
    </source>
</evidence>
<dbReference type="InterPro" id="IPR033453">
    <property type="entry name" value="Glyco_hydro_30_TIM-barrel"/>
</dbReference>
<comment type="similarity">
    <text evidence="2 6">Belongs to the glycosyl hydrolase 30 family.</text>
</comment>
<comment type="catalytic activity">
    <reaction evidence="1">
        <text>a beta-D-glucosyl-(1&lt;-&gt;1')-N-acylsphing-4-enine + H2O = an N-acylsphing-4-enine + D-glucose</text>
        <dbReference type="Rhea" id="RHEA:13269"/>
        <dbReference type="ChEBI" id="CHEBI:4167"/>
        <dbReference type="ChEBI" id="CHEBI:15377"/>
        <dbReference type="ChEBI" id="CHEBI:22801"/>
        <dbReference type="ChEBI" id="CHEBI:52639"/>
        <dbReference type="EC" id="3.2.1.45"/>
    </reaction>
    <physiologicalReaction direction="left-to-right" evidence="1">
        <dbReference type="Rhea" id="RHEA:13270"/>
    </physiologicalReaction>
</comment>
<dbReference type="GO" id="GO:0004348">
    <property type="term" value="F:glucosylceramidase activity"/>
    <property type="evidence" value="ECO:0007669"/>
    <property type="project" value="UniProtKB-EC"/>
</dbReference>
<dbReference type="OrthoDB" id="2160638at2759"/>
<dbReference type="SUPFAM" id="SSF51445">
    <property type="entry name" value="(Trans)glycosidases"/>
    <property type="match status" value="1"/>
</dbReference>
<evidence type="ECO:0000259" key="9">
    <source>
        <dbReference type="Pfam" id="PF17189"/>
    </source>
</evidence>